<dbReference type="Pfam" id="PF02126">
    <property type="entry name" value="PTE"/>
    <property type="match status" value="1"/>
</dbReference>
<dbReference type="PANTHER" id="PTHR10819:SF3">
    <property type="entry name" value="PHOSPHOTRIESTERASE-RELATED PROTEIN"/>
    <property type="match status" value="1"/>
</dbReference>
<dbReference type="SUPFAM" id="SSF51556">
    <property type="entry name" value="Metallo-dependent hydrolases"/>
    <property type="match status" value="1"/>
</dbReference>
<keyword evidence="2" id="KW-0378">Hydrolase</keyword>
<dbReference type="GO" id="GO:0008270">
    <property type="term" value="F:zinc ion binding"/>
    <property type="evidence" value="ECO:0007669"/>
    <property type="project" value="InterPro"/>
</dbReference>
<dbReference type="InterPro" id="IPR032466">
    <property type="entry name" value="Metal_Hydrolase"/>
</dbReference>
<feature type="binding site" evidence="3">
    <location>
        <position position="22"/>
    </location>
    <ligand>
        <name>a divalent metal cation</name>
        <dbReference type="ChEBI" id="CHEBI:60240"/>
        <label>1</label>
    </ligand>
</feature>
<dbReference type="InterPro" id="IPR001559">
    <property type="entry name" value="Phosphotriesterase"/>
</dbReference>
<feature type="binding site" evidence="3">
    <location>
        <position position="24"/>
    </location>
    <ligand>
        <name>a divalent metal cation</name>
        <dbReference type="ChEBI" id="CHEBI:60240"/>
        <label>1</label>
    </ligand>
</feature>
<dbReference type="PANTHER" id="PTHR10819">
    <property type="entry name" value="PHOSPHOTRIESTERASE-RELATED"/>
    <property type="match status" value="1"/>
</dbReference>
<dbReference type="Proteomes" id="UP000198863">
    <property type="component" value="Unassembled WGS sequence"/>
</dbReference>
<comment type="caution">
    <text evidence="4">Lacks conserved residue(s) required for the propagation of feature annotation.</text>
</comment>
<dbReference type="GO" id="GO:0016787">
    <property type="term" value="F:hydrolase activity"/>
    <property type="evidence" value="ECO:0007669"/>
    <property type="project" value="UniProtKB-KW"/>
</dbReference>
<gene>
    <name evidence="5" type="ORF">SAMN05660324_1228</name>
</gene>
<evidence type="ECO:0000256" key="3">
    <source>
        <dbReference type="PIRSR" id="PIRSR601559-52"/>
    </source>
</evidence>
<comment type="cofactor">
    <cofactor evidence="3">
        <name>a divalent metal cation</name>
        <dbReference type="ChEBI" id="CHEBI:60240"/>
    </cofactor>
    <text evidence="3">Binds 2 divalent metal cations per subunit.</text>
</comment>
<reference evidence="6" key="1">
    <citation type="submission" date="2016-10" db="EMBL/GenBank/DDBJ databases">
        <authorList>
            <person name="Varghese N."/>
            <person name="Submissions S."/>
        </authorList>
    </citation>
    <scope>NUCLEOTIDE SEQUENCE [LARGE SCALE GENOMIC DNA]</scope>
    <source>
        <strain evidence="6">DSM 44526</strain>
    </source>
</reference>
<organism evidence="5 6">
    <name type="scientific">Klenkia brasiliensis</name>
    <dbReference type="NCBI Taxonomy" id="333142"/>
    <lineage>
        <taxon>Bacteria</taxon>
        <taxon>Bacillati</taxon>
        <taxon>Actinomycetota</taxon>
        <taxon>Actinomycetes</taxon>
        <taxon>Geodermatophilales</taxon>
        <taxon>Geodermatophilaceae</taxon>
        <taxon>Klenkia</taxon>
    </lineage>
</organism>
<protein>
    <submittedName>
        <fullName evidence="5">Phosphotriesterase-related protein</fullName>
    </submittedName>
</protein>
<dbReference type="OrthoDB" id="9795018at2"/>
<evidence type="ECO:0000313" key="6">
    <source>
        <dbReference type="Proteomes" id="UP000198863"/>
    </source>
</evidence>
<accession>A0A1G7PUW9</accession>
<sequence length="337" mass="35702">MPHVQTVLGPVPADELGRVMPHEHLLSLSPGPWTAADAPLGDPVELAVHALRGLPDRGFGTVVDLSPYGVVGRDADGENVALLAEVSRRSGLHVISGTALYLESWAPAWAREASVEQLTDRLVTDLTTGIGGSGIRAGVLGEQATGLGEMSAFEERALRASARAALRTGTALMTHTTHGTLAIDQVELLVAEGLDPARVVVGHLDTQLDPDLPRRVLATGACVAVDTIGKQEWEFFLGPPQRGRADGEFAKRCFHRSDAGRADLVAGLVAEGFGDRVVLAQDLTGAEAWMNADTHGTTGYRYLADVFVPMLTDRGVTDEQVEQLLRHTPARLLAAAA</sequence>
<keyword evidence="6" id="KW-1185">Reference proteome</keyword>
<dbReference type="RefSeq" id="WP_091060109.1">
    <property type="nucleotide sequence ID" value="NZ_FNCF01000002.1"/>
</dbReference>
<feature type="binding site" evidence="3">
    <location>
        <position position="203"/>
    </location>
    <ligand>
        <name>a divalent metal cation</name>
        <dbReference type="ChEBI" id="CHEBI:60240"/>
        <label>2</label>
    </ligand>
</feature>
<evidence type="ECO:0000256" key="4">
    <source>
        <dbReference type="PROSITE-ProRule" id="PRU00679"/>
    </source>
</evidence>
<feature type="binding site" evidence="3">
    <location>
        <position position="282"/>
    </location>
    <ligand>
        <name>a divalent metal cation</name>
        <dbReference type="ChEBI" id="CHEBI:60240"/>
        <label>1</label>
    </ligand>
</feature>
<feature type="binding site" evidence="3">
    <location>
        <position position="142"/>
    </location>
    <ligand>
        <name>a divalent metal cation</name>
        <dbReference type="ChEBI" id="CHEBI:60240"/>
        <label>2</label>
    </ligand>
</feature>
<keyword evidence="1 3" id="KW-0479">Metal-binding</keyword>
<feature type="binding site" evidence="3">
    <location>
        <position position="142"/>
    </location>
    <ligand>
        <name>a divalent metal cation</name>
        <dbReference type="ChEBI" id="CHEBI:60240"/>
        <label>1</label>
    </ligand>
</feature>
<dbReference type="AlphaFoldDB" id="A0A1G7PUW9"/>
<dbReference type="EMBL" id="FNCF01000002">
    <property type="protein sequence ID" value="SDF90041.1"/>
    <property type="molecule type" value="Genomic_DNA"/>
</dbReference>
<evidence type="ECO:0000256" key="1">
    <source>
        <dbReference type="ARBA" id="ARBA00022723"/>
    </source>
</evidence>
<feature type="binding site" evidence="3">
    <location>
        <position position="175"/>
    </location>
    <ligand>
        <name>a divalent metal cation</name>
        <dbReference type="ChEBI" id="CHEBI:60240"/>
        <label>2</label>
    </ligand>
</feature>
<dbReference type="Gene3D" id="3.20.20.140">
    <property type="entry name" value="Metal-dependent hydrolases"/>
    <property type="match status" value="1"/>
</dbReference>
<dbReference type="PIRSF" id="PIRSF016839">
    <property type="entry name" value="PhP"/>
    <property type="match status" value="1"/>
</dbReference>
<evidence type="ECO:0000256" key="2">
    <source>
        <dbReference type="ARBA" id="ARBA00022801"/>
    </source>
</evidence>
<dbReference type="PROSITE" id="PS51347">
    <property type="entry name" value="PHOSPHOTRIESTERASE_2"/>
    <property type="match status" value="1"/>
</dbReference>
<name>A0A1G7PUW9_9ACTN</name>
<proteinExistence type="inferred from homology"/>
<comment type="similarity">
    <text evidence="4">Belongs to the metallo-dependent hydrolases superfamily. Phosphotriesterase family.</text>
</comment>
<evidence type="ECO:0000313" key="5">
    <source>
        <dbReference type="EMBL" id="SDF90041.1"/>
    </source>
</evidence>